<protein>
    <submittedName>
        <fullName evidence="1">Uncharacterized protein</fullName>
    </submittedName>
</protein>
<reference evidence="1" key="1">
    <citation type="journal article" date="2019" name="bioRxiv">
        <title>The Genome of the Zebra Mussel, Dreissena polymorpha: A Resource for Invasive Species Research.</title>
        <authorList>
            <person name="McCartney M.A."/>
            <person name="Auch B."/>
            <person name="Kono T."/>
            <person name="Mallez S."/>
            <person name="Zhang Y."/>
            <person name="Obille A."/>
            <person name="Becker A."/>
            <person name="Abrahante J.E."/>
            <person name="Garbe J."/>
            <person name="Badalamenti J.P."/>
            <person name="Herman A."/>
            <person name="Mangelson H."/>
            <person name="Liachko I."/>
            <person name="Sullivan S."/>
            <person name="Sone E.D."/>
            <person name="Koren S."/>
            <person name="Silverstein K.A.T."/>
            <person name="Beckman K.B."/>
            <person name="Gohl D.M."/>
        </authorList>
    </citation>
    <scope>NUCLEOTIDE SEQUENCE</scope>
    <source>
        <strain evidence="1">Duluth1</strain>
        <tissue evidence="1">Whole animal</tissue>
    </source>
</reference>
<sequence>MLCIQKQYEPVAGPSRETGVVSSDDESIEEKCCVCNLYTPQEVSGATLLIFTKWAQCDGVRNGRPCLHWTHLSYCTNVRVVRRKEKFFCPHCIEE</sequence>
<evidence type="ECO:0000313" key="2">
    <source>
        <dbReference type="Proteomes" id="UP000828390"/>
    </source>
</evidence>
<gene>
    <name evidence="1" type="ORF">DPMN_064380</name>
</gene>
<name>A0A9D4CDQ5_DREPO</name>
<dbReference type="Gene3D" id="3.30.40.10">
    <property type="entry name" value="Zinc/RING finger domain, C3HC4 (zinc finger)"/>
    <property type="match status" value="1"/>
</dbReference>
<dbReference type="SUPFAM" id="SSF57903">
    <property type="entry name" value="FYVE/PHD zinc finger"/>
    <property type="match status" value="1"/>
</dbReference>
<dbReference type="InterPro" id="IPR013083">
    <property type="entry name" value="Znf_RING/FYVE/PHD"/>
</dbReference>
<reference evidence="1" key="2">
    <citation type="submission" date="2020-11" db="EMBL/GenBank/DDBJ databases">
        <authorList>
            <person name="McCartney M.A."/>
            <person name="Auch B."/>
            <person name="Kono T."/>
            <person name="Mallez S."/>
            <person name="Becker A."/>
            <person name="Gohl D.M."/>
            <person name="Silverstein K.A.T."/>
            <person name="Koren S."/>
            <person name="Bechman K.B."/>
            <person name="Herman A."/>
            <person name="Abrahante J.E."/>
            <person name="Garbe J."/>
        </authorList>
    </citation>
    <scope>NUCLEOTIDE SEQUENCE</scope>
    <source>
        <strain evidence="1">Duluth1</strain>
        <tissue evidence="1">Whole animal</tissue>
    </source>
</reference>
<accession>A0A9D4CDQ5</accession>
<organism evidence="1 2">
    <name type="scientific">Dreissena polymorpha</name>
    <name type="common">Zebra mussel</name>
    <name type="synonym">Mytilus polymorpha</name>
    <dbReference type="NCBI Taxonomy" id="45954"/>
    <lineage>
        <taxon>Eukaryota</taxon>
        <taxon>Metazoa</taxon>
        <taxon>Spiralia</taxon>
        <taxon>Lophotrochozoa</taxon>
        <taxon>Mollusca</taxon>
        <taxon>Bivalvia</taxon>
        <taxon>Autobranchia</taxon>
        <taxon>Heteroconchia</taxon>
        <taxon>Euheterodonta</taxon>
        <taxon>Imparidentia</taxon>
        <taxon>Neoheterodontei</taxon>
        <taxon>Myida</taxon>
        <taxon>Dreissenoidea</taxon>
        <taxon>Dreissenidae</taxon>
        <taxon>Dreissena</taxon>
    </lineage>
</organism>
<dbReference type="InterPro" id="IPR011011">
    <property type="entry name" value="Znf_FYVE_PHD"/>
</dbReference>
<dbReference type="EMBL" id="JAIWYP010000013">
    <property type="protein sequence ID" value="KAH3721454.1"/>
    <property type="molecule type" value="Genomic_DNA"/>
</dbReference>
<dbReference type="Proteomes" id="UP000828390">
    <property type="component" value="Unassembled WGS sequence"/>
</dbReference>
<proteinExistence type="predicted"/>
<comment type="caution">
    <text evidence="1">The sequence shown here is derived from an EMBL/GenBank/DDBJ whole genome shotgun (WGS) entry which is preliminary data.</text>
</comment>
<dbReference type="AlphaFoldDB" id="A0A9D4CDQ5"/>
<evidence type="ECO:0000313" key="1">
    <source>
        <dbReference type="EMBL" id="KAH3721454.1"/>
    </source>
</evidence>
<keyword evidence="2" id="KW-1185">Reference proteome</keyword>